<dbReference type="InterPro" id="IPR036271">
    <property type="entry name" value="Tet_transcr_reg_TetR-rel_C_sf"/>
</dbReference>
<keyword evidence="2 4" id="KW-0238">DNA-binding</keyword>
<organism evidence="6 7">
    <name type="scientific">Cellulomonas wangleii</name>
    <dbReference type="NCBI Taxonomy" id="2816956"/>
    <lineage>
        <taxon>Bacteria</taxon>
        <taxon>Bacillati</taxon>
        <taxon>Actinomycetota</taxon>
        <taxon>Actinomycetes</taxon>
        <taxon>Micrococcales</taxon>
        <taxon>Cellulomonadaceae</taxon>
        <taxon>Cellulomonas</taxon>
    </lineage>
</organism>
<evidence type="ECO:0000256" key="1">
    <source>
        <dbReference type="ARBA" id="ARBA00023015"/>
    </source>
</evidence>
<accession>A0ABX8D7F1</accession>
<keyword evidence="1" id="KW-0805">Transcription regulation</keyword>
<dbReference type="InterPro" id="IPR025996">
    <property type="entry name" value="MT1864/Rv1816-like_C"/>
</dbReference>
<dbReference type="EMBL" id="CP074405">
    <property type="protein sequence ID" value="QVI61692.1"/>
    <property type="molecule type" value="Genomic_DNA"/>
</dbReference>
<dbReference type="Pfam" id="PF13305">
    <property type="entry name" value="TetR_C_33"/>
    <property type="match status" value="1"/>
</dbReference>
<evidence type="ECO:0000313" key="7">
    <source>
        <dbReference type="Proteomes" id="UP000677804"/>
    </source>
</evidence>
<name>A0ABX8D7F1_9CELL</name>
<dbReference type="RefSeq" id="WP_207339269.1">
    <property type="nucleotide sequence ID" value="NZ_CP074405.1"/>
</dbReference>
<dbReference type="SUPFAM" id="SSF46689">
    <property type="entry name" value="Homeodomain-like"/>
    <property type="match status" value="1"/>
</dbReference>
<gene>
    <name evidence="6" type="ORF">KG103_14705</name>
</gene>
<dbReference type="SUPFAM" id="SSF48498">
    <property type="entry name" value="Tetracyclin repressor-like, C-terminal domain"/>
    <property type="match status" value="1"/>
</dbReference>
<reference evidence="6 7" key="1">
    <citation type="submission" date="2021-05" db="EMBL/GenBank/DDBJ databases">
        <title>Novel species in genus Cellulomonas.</title>
        <authorList>
            <person name="Zhang G."/>
        </authorList>
    </citation>
    <scope>NUCLEOTIDE SEQUENCE [LARGE SCALE GENOMIC DNA]</scope>
    <source>
        <strain evidence="7">zg-ZUI222</strain>
    </source>
</reference>
<dbReference type="Proteomes" id="UP000677804">
    <property type="component" value="Chromosome"/>
</dbReference>
<dbReference type="InterPro" id="IPR001647">
    <property type="entry name" value="HTH_TetR"/>
</dbReference>
<protein>
    <submittedName>
        <fullName evidence="6">TetR/AcrR family transcriptional regulator</fullName>
    </submittedName>
</protein>
<evidence type="ECO:0000256" key="4">
    <source>
        <dbReference type="PROSITE-ProRule" id="PRU00335"/>
    </source>
</evidence>
<keyword evidence="7" id="KW-1185">Reference proteome</keyword>
<feature type="DNA-binding region" description="H-T-H motif" evidence="4">
    <location>
        <begin position="29"/>
        <end position="48"/>
    </location>
</feature>
<evidence type="ECO:0000256" key="2">
    <source>
        <dbReference type="ARBA" id="ARBA00023125"/>
    </source>
</evidence>
<dbReference type="Gene3D" id="1.10.10.60">
    <property type="entry name" value="Homeodomain-like"/>
    <property type="match status" value="1"/>
</dbReference>
<dbReference type="PANTHER" id="PTHR30055:SF239">
    <property type="entry name" value="TRANSCRIPTIONAL REGULATORY PROTEIN"/>
    <property type="match status" value="1"/>
</dbReference>
<dbReference type="InterPro" id="IPR050109">
    <property type="entry name" value="HTH-type_TetR-like_transc_reg"/>
</dbReference>
<proteinExistence type="predicted"/>
<dbReference type="InterPro" id="IPR009057">
    <property type="entry name" value="Homeodomain-like_sf"/>
</dbReference>
<keyword evidence="3" id="KW-0804">Transcription</keyword>
<evidence type="ECO:0000256" key="3">
    <source>
        <dbReference type="ARBA" id="ARBA00023163"/>
    </source>
</evidence>
<sequence>MPTPERTSLADIVAAGRDLLEDGGPSRLTMQAVAERVGVRAPSLYKRVRDRDALLRLVAAATVEELGERLAAAEPSVAGLAHAFRAFAHERPEGFRLMQSLGAEPAALQCASAPVLRTAADLVGPEQALDAARLVTAWATGFLTMELAGAFRLGGDVAEAFEFGVARLSAALAPTGPGPGGGAGGGV</sequence>
<evidence type="ECO:0000313" key="6">
    <source>
        <dbReference type="EMBL" id="QVI61692.1"/>
    </source>
</evidence>
<dbReference type="Gene3D" id="1.10.357.10">
    <property type="entry name" value="Tetracycline Repressor, domain 2"/>
    <property type="match status" value="1"/>
</dbReference>
<dbReference type="PROSITE" id="PS50977">
    <property type="entry name" value="HTH_TETR_2"/>
    <property type="match status" value="1"/>
</dbReference>
<dbReference type="Pfam" id="PF00440">
    <property type="entry name" value="TetR_N"/>
    <property type="match status" value="1"/>
</dbReference>
<evidence type="ECO:0000259" key="5">
    <source>
        <dbReference type="PROSITE" id="PS50977"/>
    </source>
</evidence>
<feature type="domain" description="HTH tetR-type" evidence="5">
    <location>
        <begin position="6"/>
        <end position="66"/>
    </location>
</feature>
<dbReference type="PANTHER" id="PTHR30055">
    <property type="entry name" value="HTH-TYPE TRANSCRIPTIONAL REGULATOR RUTR"/>
    <property type="match status" value="1"/>
</dbReference>